<comment type="caution">
    <text evidence="1">The sequence shown here is derived from an EMBL/GenBank/DDBJ whole genome shotgun (WGS) entry which is preliminary data.</text>
</comment>
<reference evidence="1 2" key="1">
    <citation type="journal article" date="2019" name="G3 (Bethesda)">
        <title>Sequencing of a Wild Apple (Malus baccata) Genome Unravels the Differences Between Cultivated and Wild Apple Species Regarding Disease Resistance and Cold Tolerance.</title>
        <authorList>
            <person name="Chen X."/>
        </authorList>
    </citation>
    <scope>NUCLEOTIDE SEQUENCE [LARGE SCALE GENOMIC DNA]</scope>
    <source>
        <strain evidence="2">cv. Shandingzi</strain>
        <tissue evidence="1">Leaves</tissue>
    </source>
</reference>
<dbReference type="EMBL" id="VIEB01001088">
    <property type="protein sequence ID" value="TQD75597.1"/>
    <property type="molecule type" value="Genomic_DNA"/>
</dbReference>
<dbReference type="Proteomes" id="UP000315295">
    <property type="component" value="Unassembled WGS sequence"/>
</dbReference>
<accession>A0A540KN24</accession>
<organism evidence="1 2">
    <name type="scientific">Malus baccata</name>
    <name type="common">Siberian crab apple</name>
    <name type="synonym">Pyrus baccata</name>
    <dbReference type="NCBI Taxonomy" id="106549"/>
    <lineage>
        <taxon>Eukaryota</taxon>
        <taxon>Viridiplantae</taxon>
        <taxon>Streptophyta</taxon>
        <taxon>Embryophyta</taxon>
        <taxon>Tracheophyta</taxon>
        <taxon>Spermatophyta</taxon>
        <taxon>Magnoliopsida</taxon>
        <taxon>eudicotyledons</taxon>
        <taxon>Gunneridae</taxon>
        <taxon>Pentapetalae</taxon>
        <taxon>rosids</taxon>
        <taxon>fabids</taxon>
        <taxon>Rosales</taxon>
        <taxon>Rosaceae</taxon>
        <taxon>Amygdaloideae</taxon>
        <taxon>Maleae</taxon>
        <taxon>Malus</taxon>
    </lineage>
</organism>
<gene>
    <name evidence="1" type="ORF">C1H46_038894</name>
</gene>
<evidence type="ECO:0000313" key="1">
    <source>
        <dbReference type="EMBL" id="TQD75597.1"/>
    </source>
</evidence>
<proteinExistence type="predicted"/>
<sequence length="138" mass="14930">MPQGRVHLSVVSGGVLLHDSLVRRAVEGDAGGGDPRLQRGIDGKKQCFVDHFDGVGGPTVCFLGLKLCLTCPHWPQCRQASAHFPRPESIAGVLDFLSREEEILTANGSGHFRRPRVQIRLMGLAVHELTPKPSSKCG</sequence>
<name>A0A540KN24_MALBA</name>
<evidence type="ECO:0000313" key="2">
    <source>
        <dbReference type="Proteomes" id="UP000315295"/>
    </source>
</evidence>
<keyword evidence="2" id="KW-1185">Reference proteome</keyword>
<protein>
    <submittedName>
        <fullName evidence="1">Uncharacterized protein</fullName>
    </submittedName>
</protein>
<dbReference type="AlphaFoldDB" id="A0A540KN24"/>